<evidence type="ECO:0000313" key="6">
    <source>
        <dbReference type="EMBL" id="TCM69143.1"/>
    </source>
</evidence>
<evidence type="ECO:0000313" key="7">
    <source>
        <dbReference type="Proteomes" id="UP000294963"/>
    </source>
</evidence>
<sequence>MPIKLSQLAIFCALVEEGTIYAAAEKMHCVPSNITSRIKDLEYAMRVTLFNREQRKLAITPEGRAFYIKAKQLIEMTKQCQDLFTQPQSVGDLNIGALNIVLEKYIHHQTIQFLKDHPEVQINIHCCSSVPLFEKLLSCEFDLIFVDGIVHHPSLSSRVIIPETLYLVSNYNTLAAFKQNAAQQILFSYGNPSVHHILLKSWLELHKIDFQRQCEIESYSLALDAVQQHIGFTVVPSPFLTEAINRHLHCIELHDIASCDISIAWKRSNASRLVQLFREIF</sequence>
<protein>
    <submittedName>
        <fullName evidence="6">DNA-binding transcriptional LysR family regulator</fullName>
    </submittedName>
</protein>
<dbReference type="EMBL" id="SLVJ01000003">
    <property type="protein sequence ID" value="TCM69143.1"/>
    <property type="molecule type" value="Genomic_DNA"/>
</dbReference>
<dbReference type="Gene3D" id="1.10.10.10">
    <property type="entry name" value="Winged helix-like DNA-binding domain superfamily/Winged helix DNA-binding domain"/>
    <property type="match status" value="1"/>
</dbReference>
<evidence type="ECO:0000256" key="4">
    <source>
        <dbReference type="ARBA" id="ARBA00023163"/>
    </source>
</evidence>
<reference evidence="6 7" key="1">
    <citation type="submission" date="2019-03" db="EMBL/GenBank/DDBJ databases">
        <title>Genomic analyses of the natural microbiome of Caenorhabditis elegans.</title>
        <authorList>
            <person name="Samuel B."/>
        </authorList>
    </citation>
    <scope>NUCLEOTIDE SEQUENCE [LARGE SCALE GENOMIC DNA]</scope>
    <source>
        <strain evidence="6 7">JUb89</strain>
    </source>
</reference>
<evidence type="ECO:0000259" key="5">
    <source>
        <dbReference type="PROSITE" id="PS50931"/>
    </source>
</evidence>
<evidence type="ECO:0000256" key="2">
    <source>
        <dbReference type="ARBA" id="ARBA00023015"/>
    </source>
</evidence>
<organism evidence="6 7">
    <name type="scientific">Acinetobacter calcoaceticus</name>
    <dbReference type="NCBI Taxonomy" id="471"/>
    <lineage>
        <taxon>Bacteria</taxon>
        <taxon>Pseudomonadati</taxon>
        <taxon>Pseudomonadota</taxon>
        <taxon>Gammaproteobacteria</taxon>
        <taxon>Moraxellales</taxon>
        <taxon>Moraxellaceae</taxon>
        <taxon>Acinetobacter</taxon>
        <taxon>Acinetobacter calcoaceticus/baumannii complex</taxon>
    </lineage>
</organism>
<comment type="caution">
    <text evidence="6">The sequence shown here is derived from an EMBL/GenBank/DDBJ whole genome shotgun (WGS) entry which is preliminary data.</text>
</comment>
<dbReference type="OrthoDB" id="464481at2"/>
<dbReference type="InterPro" id="IPR005119">
    <property type="entry name" value="LysR_subst-bd"/>
</dbReference>
<dbReference type="PANTHER" id="PTHR30126">
    <property type="entry name" value="HTH-TYPE TRANSCRIPTIONAL REGULATOR"/>
    <property type="match status" value="1"/>
</dbReference>
<dbReference type="Pfam" id="PF03466">
    <property type="entry name" value="LysR_substrate"/>
    <property type="match status" value="1"/>
</dbReference>
<evidence type="ECO:0000256" key="1">
    <source>
        <dbReference type="ARBA" id="ARBA00009437"/>
    </source>
</evidence>
<dbReference type="InterPro" id="IPR000847">
    <property type="entry name" value="LysR_HTH_N"/>
</dbReference>
<accession>A0A4R1Y938</accession>
<dbReference type="SUPFAM" id="SSF46785">
    <property type="entry name" value="Winged helix' DNA-binding domain"/>
    <property type="match status" value="1"/>
</dbReference>
<gene>
    <name evidence="6" type="ORF">EC844_10388</name>
</gene>
<dbReference type="SUPFAM" id="SSF53850">
    <property type="entry name" value="Periplasmic binding protein-like II"/>
    <property type="match status" value="1"/>
</dbReference>
<dbReference type="Gene3D" id="3.40.190.10">
    <property type="entry name" value="Periplasmic binding protein-like II"/>
    <property type="match status" value="2"/>
</dbReference>
<keyword evidence="4" id="KW-0804">Transcription</keyword>
<proteinExistence type="inferred from homology"/>
<keyword evidence="3 6" id="KW-0238">DNA-binding</keyword>
<feature type="domain" description="HTH lysR-type" evidence="5">
    <location>
        <begin position="3"/>
        <end position="60"/>
    </location>
</feature>
<dbReference type="GO" id="GO:0003700">
    <property type="term" value="F:DNA-binding transcription factor activity"/>
    <property type="evidence" value="ECO:0007669"/>
    <property type="project" value="InterPro"/>
</dbReference>
<dbReference type="Pfam" id="PF00126">
    <property type="entry name" value="HTH_1"/>
    <property type="match status" value="1"/>
</dbReference>
<dbReference type="CDD" id="cd05466">
    <property type="entry name" value="PBP2_LTTR_substrate"/>
    <property type="match status" value="1"/>
</dbReference>
<evidence type="ECO:0000256" key="3">
    <source>
        <dbReference type="ARBA" id="ARBA00023125"/>
    </source>
</evidence>
<dbReference type="InterPro" id="IPR036388">
    <property type="entry name" value="WH-like_DNA-bd_sf"/>
</dbReference>
<name>A0A4R1Y938_ACICA</name>
<keyword evidence="2" id="KW-0805">Transcription regulation</keyword>
<keyword evidence="7" id="KW-1185">Reference proteome</keyword>
<comment type="similarity">
    <text evidence="1">Belongs to the LysR transcriptional regulatory family.</text>
</comment>
<dbReference type="PROSITE" id="PS50931">
    <property type="entry name" value="HTH_LYSR"/>
    <property type="match status" value="1"/>
</dbReference>
<dbReference type="AlphaFoldDB" id="A0A4R1Y938"/>
<dbReference type="GO" id="GO:0000976">
    <property type="term" value="F:transcription cis-regulatory region binding"/>
    <property type="evidence" value="ECO:0007669"/>
    <property type="project" value="TreeGrafter"/>
</dbReference>
<dbReference type="PANTHER" id="PTHR30126:SF40">
    <property type="entry name" value="HTH-TYPE TRANSCRIPTIONAL REGULATOR GLTR"/>
    <property type="match status" value="1"/>
</dbReference>
<dbReference type="Proteomes" id="UP000294963">
    <property type="component" value="Unassembled WGS sequence"/>
</dbReference>
<dbReference type="InterPro" id="IPR036390">
    <property type="entry name" value="WH_DNA-bd_sf"/>
</dbReference>